<dbReference type="PROSITE" id="PS00144">
    <property type="entry name" value="ASN_GLN_ASE_1"/>
    <property type="match status" value="1"/>
</dbReference>
<dbReference type="InterPro" id="IPR036152">
    <property type="entry name" value="Asp/glu_Ase-like_sf"/>
</dbReference>
<evidence type="ECO:0000313" key="2">
    <source>
        <dbReference type="EMBL" id="GAG30891.1"/>
    </source>
</evidence>
<comment type="caution">
    <text evidence="2">The sequence shown here is derived from an EMBL/GenBank/DDBJ whole genome shotgun (WGS) entry which is preliminary data.</text>
</comment>
<dbReference type="InterPro" id="IPR020827">
    <property type="entry name" value="Asparaginase/glutaminase_AS1"/>
</dbReference>
<protein>
    <recommendedName>
        <fullName evidence="1">L-asparaginase N-terminal domain-containing protein</fullName>
    </recommendedName>
</protein>
<dbReference type="InterPro" id="IPR027474">
    <property type="entry name" value="L-asparaginase_N"/>
</dbReference>
<dbReference type="Gene3D" id="3.40.50.1170">
    <property type="entry name" value="L-asparaginase, N-terminal domain"/>
    <property type="match status" value="1"/>
</dbReference>
<gene>
    <name evidence="2" type="ORF">S01H1_66470</name>
</gene>
<dbReference type="InterPro" id="IPR006034">
    <property type="entry name" value="Asparaginase/glutaminase-like"/>
</dbReference>
<feature type="non-terminal residue" evidence="2">
    <location>
        <position position="1"/>
    </location>
</feature>
<evidence type="ECO:0000259" key="1">
    <source>
        <dbReference type="Pfam" id="PF00710"/>
    </source>
</evidence>
<dbReference type="GO" id="GO:0006520">
    <property type="term" value="P:amino acid metabolic process"/>
    <property type="evidence" value="ECO:0007669"/>
    <property type="project" value="InterPro"/>
</dbReference>
<sequence>TTGEVLVDYTISNKEVKKDPKKPTVVLIGTGGTVASKLDYRTGAVIPAFSSQELYNAVPELEKICNLETIQLFQKLSENIEPADWVILANEIASCLENVNPTGVVIAHGTDTLHLTAAALSFMLKNPDRPIVLVGSQRSSDRPSSDAAINLINSVYVAAKSDIAEICVCMHGTSGDAYNLIHRGTRVRKMHSSRRDAFRTVGDIPIAKIENRKIKNTGISYHKRNLRKGKLEIDAKLDENVGLIYSYPG</sequence>
<dbReference type="PROSITE" id="PS00917">
    <property type="entry name" value="ASN_GLN_ASE_2"/>
    <property type="match status" value="1"/>
</dbReference>
<organism evidence="2">
    <name type="scientific">marine sediment metagenome</name>
    <dbReference type="NCBI Taxonomy" id="412755"/>
    <lineage>
        <taxon>unclassified sequences</taxon>
        <taxon>metagenomes</taxon>
        <taxon>ecological metagenomes</taxon>
    </lineage>
</organism>
<dbReference type="PRINTS" id="PR00139">
    <property type="entry name" value="ASNGLNASE"/>
</dbReference>
<dbReference type="PANTHER" id="PTHR11707">
    <property type="entry name" value="L-ASPARAGINASE"/>
    <property type="match status" value="1"/>
</dbReference>
<dbReference type="PROSITE" id="PS51732">
    <property type="entry name" value="ASN_GLN_ASE_3"/>
    <property type="match status" value="1"/>
</dbReference>
<dbReference type="Pfam" id="PF00710">
    <property type="entry name" value="Asparaginase"/>
    <property type="match status" value="1"/>
</dbReference>
<dbReference type="AlphaFoldDB" id="X0Y1W5"/>
<dbReference type="SUPFAM" id="SSF53774">
    <property type="entry name" value="Glutaminase/Asparaginase"/>
    <property type="match status" value="1"/>
</dbReference>
<dbReference type="PIRSF" id="PIRSF500176">
    <property type="entry name" value="L_ASNase"/>
    <property type="match status" value="1"/>
</dbReference>
<dbReference type="NCBIfam" id="NF003217">
    <property type="entry name" value="PRK04183.1"/>
    <property type="match status" value="1"/>
</dbReference>
<dbReference type="InterPro" id="IPR037152">
    <property type="entry name" value="L-asparaginase_N_sf"/>
</dbReference>
<feature type="domain" description="L-asparaginase N-terminal" evidence="1">
    <location>
        <begin position="25"/>
        <end position="215"/>
    </location>
</feature>
<feature type="non-terminal residue" evidence="2">
    <location>
        <position position="249"/>
    </location>
</feature>
<accession>X0Y1W5</accession>
<dbReference type="PANTHER" id="PTHR11707:SF28">
    <property type="entry name" value="60 KDA LYSOPHOSPHOLIPASE"/>
    <property type="match status" value="1"/>
</dbReference>
<name>X0Y1W5_9ZZZZ</name>
<dbReference type="InterPro" id="IPR027475">
    <property type="entry name" value="Asparaginase/glutaminase_AS2"/>
</dbReference>
<dbReference type="EMBL" id="BARS01043954">
    <property type="protein sequence ID" value="GAG30891.1"/>
    <property type="molecule type" value="Genomic_DNA"/>
</dbReference>
<dbReference type="SMART" id="SM00870">
    <property type="entry name" value="Asparaginase"/>
    <property type="match status" value="1"/>
</dbReference>
<dbReference type="PIRSF" id="PIRSF001220">
    <property type="entry name" value="L-ASNase_gatD"/>
    <property type="match status" value="1"/>
</dbReference>
<proteinExistence type="predicted"/>
<reference evidence="2" key="1">
    <citation type="journal article" date="2014" name="Front. Microbiol.">
        <title>High frequency of phylogenetically diverse reductive dehalogenase-homologous genes in deep subseafloor sedimentary metagenomes.</title>
        <authorList>
            <person name="Kawai M."/>
            <person name="Futagami T."/>
            <person name="Toyoda A."/>
            <person name="Takaki Y."/>
            <person name="Nishi S."/>
            <person name="Hori S."/>
            <person name="Arai W."/>
            <person name="Tsubouchi T."/>
            <person name="Morono Y."/>
            <person name="Uchiyama I."/>
            <person name="Ito T."/>
            <person name="Fujiyama A."/>
            <person name="Inagaki F."/>
            <person name="Takami H."/>
        </authorList>
    </citation>
    <scope>NUCLEOTIDE SEQUENCE</scope>
    <source>
        <strain evidence="2">Expedition CK06-06</strain>
    </source>
</reference>